<dbReference type="InterPro" id="IPR029033">
    <property type="entry name" value="His_PPase_superfam"/>
</dbReference>
<comment type="caution">
    <text evidence="1">The sequence shown here is derived from an EMBL/GenBank/DDBJ whole genome shotgun (WGS) entry which is preliminary data.</text>
</comment>
<protein>
    <submittedName>
        <fullName evidence="1">Histidine phosphatase family protein</fullName>
    </submittedName>
</protein>
<keyword evidence="2" id="KW-1185">Reference proteome</keyword>
<dbReference type="EMBL" id="JAERSE020000004">
    <property type="protein sequence ID" value="MCA6068291.1"/>
    <property type="molecule type" value="Genomic_DNA"/>
</dbReference>
<sequence>MEIHLIRHTAVENPDHLCYGFAEMPLRKDFEEDLRSIQIDRDFDLIISSPSLRCQLLAKYFQLNYETDERIREMNFGDWELKKWAEIPEEEINPWYEDFITIKAKNGENLLEMQHRVSEFWNELISKENTNTILIIAHAGVMRLIIQAILQLPLENMFNIQIDYGKRVVIDVKNGLVSIKNINI</sequence>
<gene>
    <name evidence="1" type="ORF">JI747_013945</name>
</gene>
<dbReference type="Proteomes" id="UP000618240">
    <property type="component" value="Unassembled WGS sequence"/>
</dbReference>
<name>A0ABS8A2S4_9FLAO</name>
<dbReference type="RefSeq" id="WP_225689516.1">
    <property type="nucleotide sequence ID" value="NZ_JAERSE020000004.1"/>
</dbReference>
<dbReference type="InterPro" id="IPR050275">
    <property type="entry name" value="PGM_Phosphatase"/>
</dbReference>
<evidence type="ECO:0000313" key="2">
    <source>
        <dbReference type="Proteomes" id="UP000618240"/>
    </source>
</evidence>
<accession>A0ABS8A2S4</accession>
<dbReference type="SMART" id="SM00855">
    <property type="entry name" value="PGAM"/>
    <property type="match status" value="1"/>
</dbReference>
<dbReference type="CDD" id="cd07067">
    <property type="entry name" value="HP_PGM_like"/>
    <property type="match status" value="1"/>
</dbReference>
<dbReference type="PANTHER" id="PTHR48100">
    <property type="entry name" value="BROAD-SPECIFICITY PHOSPHATASE YOR283W-RELATED"/>
    <property type="match status" value="1"/>
</dbReference>
<dbReference type="SUPFAM" id="SSF53254">
    <property type="entry name" value="Phosphoglycerate mutase-like"/>
    <property type="match status" value="1"/>
</dbReference>
<dbReference type="InterPro" id="IPR013078">
    <property type="entry name" value="His_Pase_superF_clade-1"/>
</dbReference>
<reference evidence="1 2" key="1">
    <citation type="submission" date="2021-09" db="EMBL/GenBank/DDBJ databases">
        <title>Genome sequencing and assembly of Chryseobacterium sp. RG1.</title>
        <authorList>
            <person name="Chhetri G."/>
        </authorList>
    </citation>
    <scope>NUCLEOTIDE SEQUENCE [LARGE SCALE GENOMIC DNA]</scope>
    <source>
        <strain evidence="1 2">RG1</strain>
    </source>
</reference>
<dbReference type="Gene3D" id="3.40.50.1240">
    <property type="entry name" value="Phosphoglycerate mutase-like"/>
    <property type="match status" value="1"/>
</dbReference>
<organism evidence="1 2">
    <name type="scientific">Chryseobacterium tagetis</name>
    <dbReference type="NCBI Taxonomy" id="2801334"/>
    <lineage>
        <taxon>Bacteria</taxon>
        <taxon>Pseudomonadati</taxon>
        <taxon>Bacteroidota</taxon>
        <taxon>Flavobacteriia</taxon>
        <taxon>Flavobacteriales</taxon>
        <taxon>Weeksellaceae</taxon>
        <taxon>Chryseobacterium group</taxon>
        <taxon>Chryseobacterium</taxon>
    </lineage>
</organism>
<dbReference type="Pfam" id="PF00300">
    <property type="entry name" value="His_Phos_1"/>
    <property type="match status" value="1"/>
</dbReference>
<dbReference type="PANTHER" id="PTHR48100:SF59">
    <property type="entry name" value="ADENOSYLCOBALAMIN_ALPHA-RIBAZOLE PHOSPHATASE"/>
    <property type="match status" value="1"/>
</dbReference>
<evidence type="ECO:0000313" key="1">
    <source>
        <dbReference type="EMBL" id="MCA6068291.1"/>
    </source>
</evidence>
<proteinExistence type="predicted"/>